<gene>
    <name evidence="1" type="ORF">FJZ00_00925</name>
</gene>
<comment type="caution">
    <text evidence="1">The sequence shown here is derived from an EMBL/GenBank/DDBJ whole genome shotgun (WGS) entry which is preliminary data.</text>
</comment>
<accession>A0A937X3J7</accession>
<feature type="non-terminal residue" evidence="1">
    <location>
        <position position="570"/>
    </location>
</feature>
<dbReference type="AlphaFoldDB" id="A0A937X3J7"/>
<evidence type="ECO:0000313" key="2">
    <source>
        <dbReference type="Proteomes" id="UP000703893"/>
    </source>
</evidence>
<name>A0A937X3J7_9BACT</name>
<sequence>MHLNSVPEPAVDLIKKFLGTVYGPVPDFPEHLACYAPDALVMVGPRVFKRQQLPLDLYVQTMTETADILEIFAPKANGIRIPALELVSADEAVAGEDVAAVKATLRDRATEITFSALFVFNDEGLLGSAVLQRPDLPDPHTAVAVVSGEIAEVPPLGGPNDLYLSGLELSFNRVFQPSSDPLTYLPEARFSCQRCGESCRVGRGDFRVSDATKMAVEAMPWDRLRPGRFAGKDLFPLLDRPDRTPFGQQHGILLRDDGIVCGFFDESDGCMIHHAAGRAVVPTCHKFPYMFTRTPDGVDVWSSFQCHAALYGQGKLFSENEADIRERLWANRYHVWRVKEEVFLKSPAQPISWDAYRAIEKGLLDILDPGNDLPLEPRLQLGENFVRALETGFLHEGFSAEVVDRILSETKARPVPARDRRGSEDDLAVEMLCLLVSWELPNDEQAAFLGGGFSALYASLINQPQDWNPPVALVARFLRHCLFHKMFLQTAGITFTWRYVLLSYAALRLYVRLLTYLENKAAMERGVAAASLPRARLGSAGTTAPVLELPTVPAAVGNGDARLPHLQKAI</sequence>
<organism evidence="1 2">
    <name type="scientific">Candidatus Tanganyikabacteria bacterium</name>
    <dbReference type="NCBI Taxonomy" id="2961651"/>
    <lineage>
        <taxon>Bacteria</taxon>
        <taxon>Bacillati</taxon>
        <taxon>Candidatus Sericytochromatia</taxon>
        <taxon>Candidatus Tanganyikabacteria</taxon>
    </lineage>
</organism>
<proteinExistence type="predicted"/>
<reference evidence="1 2" key="1">
    <citation type="submission" date="2019-03" db="EMBL/GenBank/DDBJ databases">
        <title>Lake Tanganyika Metagenome-Assembled Genomes (MAGs).</title>
        <authorList>
            <person name="Tran P."/>
        </authorList>
    </citation>
    <scope>NUCLEOTIDE SEQUENCE [LARGE SCALE GENOMIC DNA]</scope>
    <source>
        <strain evidence="1">K_DeepCast_65m_m2_236</strain>
    </source>
</reference>
<evidence type="ECO:0000313" key="1">
    <source>
        <dbReference type="EMBL" id="MBM3273685.1"/>
    </source>
</evidence>
<protein>
    <submittedName>
        <fullName evidence="1">Uncharacterized protein</fullName>
    </submittedName>
</protein>
<dbReference type="Proteomes" id="UP000703893">
    <property type="component" value="Unassembled WGS sequence"/>
</dbReference>
<dbReference type="EMBL" id="VGJX01000026">
    <property type="protein sequence ID" value="MBM3273685.1"/>
    <property type="molecule type" value="Genomic_DNA"/>
</dbReference>